<evidence type="ECO:0000313" key="3">
    <source>
        <dbReference type="Proteomes" id="UP000440732"/>
    </source>
</evidence>
<evidence type="ECO:0000256" key="1">
    <source>
        <dbReference type="SAM" id="SignalP"/>
    </source>
</evidence>
<organism evidence="2 3">
    <name type="scientific">Phytophthora fragariae</name>
    <dbReference type="NCBI Taxonomy" id="53985"/>
    <lineage>
        <taxon>Eukaryota</taxon>
        <taxon>Sar</taxon>
        <taxon>Stramenopiles</taxon>
        <taxon>Oomycota</taxon>
        <taxon>Peronosporomycetes</taxon>
        <taxon>Peronosporales</taxon>
        <taxon>Peronosporaceae</taxon>
        <taxon>Phytophthora</taxon>
    </lineage>
</organism>
<name>A0A6A3RKP4_9STRA</name>
<dbReference type="Proteomes" id="UP000440732">
    <property type="component" value="Unassembled WGS sequence"/>
</dbReference>
<sequence>MKLVWSVGVFALVVGVVAGGLGSGKGTPGSMPTVVSLYDSCSQPASSVIITRELECSLDDAQTCQSTGVVATNCTNYVSGSDTSGAISEAFGDHPHLIVEEYDPSAMYCGDNNGVLNVTGYLLDDKCHVNRDGTASTKMTLGRSLTIAKYSDPNCERVVSEEEVPYGDPYDRACANNATRYLYSGSTPSMSAVTVYEDSSCSTTPVKLTVAQVFVCEAERDPSSGNCRHDGNSHYSVSSCTDDYKHLAAAVFGADTPYVVVEEFLNHFCDNRVDLATVYIMDNTCHTNTDDATSFSGTLTSDGFAIITTYGGANCELARSSTDFTKRSEMCLPQRDCADGYIHGWAKRFSIGGIEGPLSEGQMTSMAIYDGGSCSAPAATLSYTREFTCTPRIRSSNSNNSASTANSTCEFNGVVNLLTDCTYYYLGWDTSGSITNAFGEYGDHPYLIVEEYDPSARYCGDDSGVRNATAYLLDEKCHVNRDGTASSKITLGRSLTINKYSDPSCESFLSETDVPYGGPYDRACANNATRYMYMGPTPPMNVITVYEDSSCSGAPVKLTMTQGFVCDAERDPSSAECRPDGTSHSSVSSCTSDYNELPATAFGNNTSYLVVEEFSNYYCGTVDSVTVYVVDSACHTNADDATSFRADCADGYIHGCAKRFSIGGVQGPVSNGQLTSVTIYDGGSCSAPAASLSFTRELTCTSPIKGSTCDYNGVVNTVTDCTNYYSGWGDTSGSISKAFEGYQYLIVEEYDPSAMYCGDNNGLFNVTGYHIDEKCHMNRDGTASTKMTLGRSLAIAKYSDPSCERVVSEEEVPYGDPYDRACANNATKYLYSGSTPSMSAVTVYEDSSCSTTPVKLTVAQGFVCEAERDPSSGNCRHDGNSHYSVSSCTDDYNELAAAAFGVDTPYVVVEEFLNHFCDNRVDLATVYIMDNTCHTNTDDATSFRATLTSDGSAIITTYADANCELAQSSTDFTKRSEMCLPQRHCADGSIHGCAKRFSVGGLKRSAPSGLMTAIAIYERSCEEIPLQVLAFPDSTCEATAMGIDGCNDWSDNWFYYSSNCIVDSTDFTASKFRDAPYLLVEKYAEGTNCGAQLYAIAYRSDSDCHPSGFDKTHFRVSLNENNSVTIATFPSGLCRDSDAETTYVTVGSSYINTSACFNGTIRLSANLTAFSGQAPSLDAYKTREQIMFPDWLWDPTPRRIFESD</sequence>
<feature type="signal peptide" evidence="1">
    <location>
        <begin position="1"/>
        <end position="18"/>
    </location>
</feature>
<dbReference type="AlphaFoldDB" id="A0A6A3RKP4"/>
<comment type="caution">
    <text evidence="2">The sequence shown here is derived from an EMBL/GenBank/DDBJ whole genome shotgun (WGS) entry which is preliminary data.</text>
</comment>
<protein>
    <submittedName>
        <fullName evidence="2">Uncharacterized protein</fullName>
    </submittedName>
</protein>
<dbReference type="PANTHER" id="PTHR33714:SF3">
    <property type="entry name" value="COUNTING FACTOR-ASSOCIATED PROTEIN A-RELATED"/>
    <property type="match status" value="1"/>
</dbReference>
<accession>A0A6A3RKP4</accession>
<gene>
    <name evidence="2" type="ORF">PF006_g23385</name>
</gene>
<proteinExistence type="predicted"/>
<dbReference type="EMBL" id="QXGA01002407">
    <property type="protein sequence ID" value="KAE9098296.1"/>
    <property type="molecule type" value="Genomic_DNA"/>
</dbReference>
<evidence type="ECO:0000313" key="2">
    <source>
        <dbReference type="EMBL" id="KAE9098296.1"/>
    </source>
</evidence>
<keyword evidence="1" id="KW-0732">Signal</keyword>
<reference evidence="2 3" key="1">
    <citation type="submission" date="2018-08" db="EMBL/GenBank/DDBJ databases">
        <title>Genomic investigation of the strawberry pathogen Phytophthora fragariae indicates pathogenicity is determined by transcriptional variation in three key races.</title>
        <authorList>
            <person name="Adams T.M."/>
            <person name="Armitage A.D."/>
            <person name="Sobczyk M.K."/>
            <person name="Bates H.J."/>
            <person name="Dunwell J.M."/>
            <person name="Nellist C.F."/>
            <person name="Harrison R.J."/>
        </authorList>
    </citation>
    <scope>NUCLEOTIDE SEQUENCE [LARGE SCALE GENOMIC DNA]</scope>
    <source>
        <strain evidence="2 3">NOV-5</strain>
    </source>
</reference>
<dbReference type="PANTHER" id="PTHR33714">
    <property type="entry name" value="COUNTING FACTOR-ASSOCIATED PROTEIN A-RELATED"/>
    <property type="match status" value="1"/>
</dbReference>
<feature type="chain" id="PRO_5025692419" evidence="1">
    <location>
        <begin position="19"/>
        <end position="1204"/>
    </location>
</feature>